<proteinExistence type="predicted"/>
<evidence type="ECO:0000313" key="2">
    <source>
        <dbReference type="Proteomes" id="UP001180020"/>
    </source>
</evidence>
<dbReference type="EMBL" id="JAUJYO010000004">
    <property type="protein sequence ID" value="KAK1318245.1"/>
    <property type="molecule type" value="Genomic_DNA"/>
</dbReference>
<reference evidence="1" key="2">
    <citation type="submission" date="2023-06" db="EMBL/GenBank/DDBJ databases">
        <authorList>
            <person name="Ma L."/>
            <person name="Liu K.-W."/>
            <person name="Li Z."/>
            <person name="Hsiao Y.-Y."/>
            <person name="Qi Y."/>
            <person name="Fu T."/>
            <person name="Tang G."/>
            <person name="Zhang D."/>
            <person name="Sun W.-H."/>
            <person name="Liu D.-K."/>
            <person name="Li Y."/>
            <person name="Chen G.-Z."/>
            <person name="Liu X.-D."/>
            <person name="Liao X.-Y."/>
            <person name="Jiang Y.-T."/>
            <person name="Yu X."/>
            <person name="Hao Y."/>
            <person name="Huang J."/>
            <person name="Zhao X.-W."/>
            <person name="Ke S."/>
            <person name="Chen Y.-Y."/>
            <person name="Wu W.-L."/>
            <person name="Hsu J.-L."/>
            <person name="Lin Y.-F."/>
            <person name="Huang M.-D."/>
            <person name="Li C.-Y."/>
            <person name="Huang L."/>
            <person name="Wang Z.-W."/>
            <person name="Zhao X."/>
            <person name="Zhong W.-Y."/>
            <person name="Peng D.-H."/>
            <person name="Ahmad S."/>
            <person name="Lan S."/>
            <person name="Zhang J.-S."/>
            <person name="Tsai W.-C."/>
            <person name="Van De Peer Y."/>
            <person name="Liu Z.-J."/>
        </authorList>
    </citation>
    <scope>NUCLEOTIDE SEQUENCE</scope>
    <source>
        <strain evidence="1">CP</strain>
        <tissue evidence="1">Leaves</tissue>
    </source>
</reference>
<protein>
    <recommendedName>
        <fullName evidence="3">N-acetyltransferase domain-containing protein</fullName>
    </recommendedName>
</protein>
<organism evidence="1 2">
    <name type="scientific">Acorus calamus</name>
    <name type="common">Sweet flag</name>
    <dbReference type="NCBI Taxonomy" id="4465"/>
    <lineage>
        <taxon>Eukaryota</taxon>
        <taxon>Viridiplantae</taxon>
        <taxon>Streptophyta</taxon>
        <taxon>Embryophyta</taxon>
        <taxon>Tracheophyta</taxon>
        <taxon>Spermatophyta</taxon>
        <taxon>Magnoliopsida</taxon>
        <taxon>Liliopsida</taxon>
        <taxon>Acoraceae</taxon>
        <taxon>Acorus</taxon>
    </lineage>
</organism>
<gene>
    <name evidence="1" type="ORF">QJS10_CPB04g00522</name>
</gene>
<accession>A0AAV9EX00</accession>
<evidence type="ECO:0008006" key="3">
    <source>
        <dbReference type="Google" id="ProtNLM"/>
    </source>
</evidence>
<dbReference type="Proteomes" id="UP001180020">
    <property type="component" value="Unassembled WGS sequence"/>
</dbReference>
<dbReference type="SUPFAM" id="SSF55729">
    <property type="entry name" value="Acyl-CoA N-acyltransferases (Nat)"/>
    <property type="match status" value="1"/>
</dbReference>
<name>A0AAV9EX00_ACOCL</name>
<evidence type="ECO:0000313" key="1">
    <source>
        <dbReference type="EMBL" id="KAK1318245.1"/>
    </source>
</evidence>
<dbReference type="AlphaFoldDB" id="A0AAV9EX00"/>
<comment type="caution">
    <text evidence="1">The sequence shown here is derived from an EMBL/GenBank/DDBJ whole genome shotgun (WGS) entry which is preliminary data.</text>
</comment>
<sequence>MYIGYFSYCHFFFHFREKFPVSRGRWKFVEVQCKDASPNLWHSITSGNDESKHPELSFDRLQPSEEELCEGPRRAFGNYVARSALLDEEYWTAAYLRAEGHCESALYVRHVENFKREYAAKEYYALKRRCAGRDGNSMKCTCMIAVKKEEPNVRRNVLKSVVGTLDISIRRLLQGENFPGGIASNMLCLATDVATLEGMKQLYIHANADNKTAQDLYLKAGFQVVEAASAPDDPRILMWKEL</sequence>
<dbReference type="InterPro" id="IPR016181">
    <property type="entry name" value="Acyl_CoA_acyltransferase"/>
</dbReference>
<dbReference type="PANTHER" id="PTHR47426">
    <property type="entry name" value="ACYL-COA N-ACYLTRANSFERASES (NAT) SUPERFAMILY PROTEIN"/>
    <property type="match status" value="1"/>
</dbReference>
<dbReference type="Gene3D" id="3.40.630.30">
    <property type="match status" value="1"/>
</dbReference>
<keyword evidence="2" id="KW-1185">Reference proteome</keyword>
<dbReference type="PANTHER" id="PTHR47426:SF4">
    <property type="entry name" value="N-ACETYLTRANSFERASE DOMAIN-CONTAINING PROTEIN"/>
    <property type="match status" value="1"/>
</dbReference>
<reference evidence="1" key="1">
    <citation type="journal article" date="2023" name="Nat. Commun.">
        <title>Diploid and tetraploid genomes of Acorus and the evolution of monocots.</title>
        <authorList>
            <person name="Ma L."/>
            <person name="Liu K.W."/>
            <person name="Li Z."/>
            <person name="Hsiao Y.Y."/>
            <person name="Qi Y."/>
            <person name="Fu T."/>
            <person name="Tang G.D."/>
            <person name="Zhang D."/>
            <person name="Sun W.H."/>
            <person name="Liu D.K."/>
            <person name="Li Y."/>
            <person name="Chen G.Z."/>
            <person name="Liu X.D."/>
            <person name="Liao X.Y."/>
            <person name="Jiang Y.T."/>
            <person name="Yu X."/>
            <person name="Hao Y."/>
            <person name="Huang J."/>
            <person name="Zhao X.W."/>
            <person name="Ke S."/>
            <person name="Chen Y.Y."/>
            <person name="Wu W.L."/>
            <person name="Hsu J.L."/>
            <person name="Lin Y.F."/>
            <person name="Huang M.D."/>
            <person name="Li C.Y."/>
            <person name="Huang L."/>
            <person name="Wang Z.W."/>
            <person name="Zhao X."/>
            <person name="Zhong W.Y."/>
            <person name="Peng D.H."/>
            <person name="Ahmad S."/>
            <person name="Lan S."/>
            <person name="Zhang J.S."/>
            <person name="Tsai W.C."/>
            <person name="Van de Peer Y."/>
            <person name="Liu Z.J."/>
        </authorList>
    </citation>
    <scope>NUCLEOTIDE SEQUENCE</scope>
    <source>
        <strain evidence="1">CP</strain>
    </source>
</reference>